<feature type="binding site" evidence="3">
    <location>
        <position position="80"/>
    </location>
    <ligand>
        <name>Zn(2+)</name>
        <dbReference type="ChEBI" id="CHEBI:29105"/>
        <label>1</label>
    </ligand>
</feature>
<gene>
    <name evidence="4" type="ORF">CUN48_05780</name>
</gene>
<dbReference type="AlphaFoldDB" id="A0A2M8QDZ0"/>
<dbReference type="PANTHER" id="PTHR32494:SF5">
    <property type="entry name" value="ALLANTOATE AMIDOHYDROLASE"/>
    <property type="match status" value="1"/>
</dbReference>
<evidence type="ECO:0000256" key="1">
    <source>
        <dbReference type="ARBA" id="ARBA00006153"/>
    </source>
</evidence>
<evidence type="ECO:0000256" key="3">
    <source>
        <dbReference type="PIRSR" id="PIRSR001235-1"/>
    </source>
</evidence>
<dbReference type="CDD" id="cd03884">
    <property type="entry name" value="M20_bAS"/>
    <property type="match status" value="1"/>
</dbReference>
<feature type="binding site" evidence="3">
    <location>
        <position position="381"/>
    </location>
    <ligand>
        <name>Zn(2+)</name>
        <dbReference type="ChEBI" id="CHEBI:29105"/>
        <label>2</label>
    </ligand>
</feature>
<dbReference type="InterPro" id="IPR002933">
    <property type="entry name" value="Peptidase_M20"/>
</dbReference>
<comment type="caution">
    <text evidence="4">The sequence shown here is derived from an EMBL/GenBank/DDBJ whole genome shotgun (WGS) entry which is preliminary data.</text>
</comment>
<dbReference type="InterPro" id="IPR036264">
    <property type="entry name" value="Bact_exopeptidase_dim_dom"/>
</dbReference>
<keyword evidence="3" id="KW-0862">Zinc</keyword>
<dbReference type="PIRSF" id="PIRSF001235">
    <property type="entry name" value="Amidase_carbamoylase"/>
    <property type="match status" value="1"/>
</dbReference>
<accession>A0A2M8QDZ0</accession>
<dbReference type="Gene3D" id="3.30.70.360">
    <property type="match status" value="1"/>
</dbReference>
<dbReference type="InterPro" id="IPR010158">
    <property type="entry name" value="Amidase_Cbmase"/>
</dbReference>
<dbReference type="Pfam" id="PF01546">
    <property type="entry name" value="Peptidase_M20"/>
    <property type="match status" value="1"/>
</dbReference>
<dbReference type="SUPFAM" id="SSF53187">
    <property type="entry name" value="Zn-dependent exopeptidases"/>
    <property type="match status" value="1"/>
</dbReference>
<dbReference type="Proteomes" id="UP000230790">
    <property type="component" value="Unassembled WGS sequence"/>
</dbReference>
<keyword evidence="2 4" id="KW-0378">Hydrolase</keyword>
<feature type="binding site" evidence="3">
    <location>
        <position position="190"/>
    </location>
    <ligand>
        <name>Zn(2+)</name>
        <dbReference type="ChEBI" id="CHEBI:29105"/>
        <label>1</label>
    </ligand>
</feature>
<comment type="similarity">
    <text evidence="1">Belongs to the peptidase M20 family.</text>
</comment>
<dbReference type="GO" id="GO:0016813">
    <property type="term" value="F:hydrolase activity, acting on carbon-nitrogen (but not peptide) bonds, in linear amidines"/>
    <property type="evidence" value="ECO:0007669"/>
    <property type="project" value="InterPro"/>
</dbReference>
<organism evidence="4 5">
    <name type="scientific">Candidatus Thermofonsia Clade 3 bacterium</name>
    <dbReference type="NCBI Taxonomy" id="2364212"/>
    <lineage>
        <taxon>Bacteria</taxon>
        <taxon>Bacillati</taxon>
        <taxon>Chloroflexota</taxon>
        <taxon>Candidatus Thermofontia</taxon>
        <taxon>Candidatus Thermofonsia Clade 3</taxon>
    </lineage>
</organism>
<name>A0A2M8QDZ0_9CHLR</name>
<dbReference type="GO" id="GO:0046872">
    <property type="term" value="F:metal ion binding"/>
    <property type="evidence" value="ECO:0007669"/>
    <property type="project" value="UniProtKB-KW"/>
</dbReference>
<feature type="binding site" evidence="3">
    <location>
        <position position="91"/>
    </location>
    <ligand>
        <name>Zn(2+)</name>
        <dbReference type="ChEBI" id="CHEBI:29105"/>
        <label>1</label>
    </ligand>
</feature>
<dbReference type="NCBIfam" id="TIGR01879">
    <property type="entry name" value="hydantase"/>
    <property type="match status" value="1"/>
</dbReference>
<feature type="binding site" evidence="3">
    <location>
        <position position="125"/>
    </location>
    <ligand>
        <name>Zn(2+)</name>
        <dbReference type="ChEBI" id="CHEBI:29105"/>
        <label>2</label>
    </ligand>
</feature>
<feature type="binding site" evidence="3">
    <location>
        <position position="91"/>
    </location>
    <ligand>
        <name>Zn(2+)</name>
        <dbReference type="ChEBI" id="CHEBI:29105"/>
        <label>2</label>
    </ligand>
</feature>
<proteinExistence type="inferred from homology"/>
<comment type="cofactor">
    <cofactor evidence="3">
        <name>Zn(2+)</name>
        <dbReference type="ChEBI" id="CHEBI:29105"/>
    </cofactor>
    <text evidence="3">Binds 2 Zn(2+) ions per subunit.</text>
</comment>
<protein>
    <submittedName>
        <fullName evidence="4">Zn-dependent hydrolase</fullName>
    </submittedName>
</protein>
<reference evidence="4 5" key="1">
    <citation type="submission" date="2017-11" db="EMBL/GenBank/DDBJ databases">
        <title>Evolution of Phototrophy in the Chloroflexi Phylum Driven by Horizontal Gene Transfer.</title>
        <authorList>
            <person name="Ward L.M."/>
            <person name="Hemp J."/>
            <person name="Shih P.M."/>
            <person name="Mcglynn S.E."/>
            <person name="Fischer W."/>
        </authorList>
    </citation>
    <scope>NUCLEOTIDE SEQUENCE [LARGE SCALE GENOMIC DNA]</scope>
    <source>
        <strain evidence="4">JP3_7</strain>
    </source>
</reference>
<dbReference type="PANTHER" id="PTHR32494">
    <property type="entry name" value="ALLANTOATE DEIMINASE-RELATED"/>
    <property type="match status" value="1"/>
</dbReference>
<dbReference type="EMBL" id="PGTN01000027">
    <property type="protein sequence ID" value="PJF48017.1"/>
    <property type="molecule type" value="Genomic_DNA"/>
</dbReference>
<dbReference type="SUPFAM" id="SSF55031">
    <property type="entry name" value="Bacterial exopeptidase dimerisation domain"/>
    <property type="match status" value="1"/>
</dbReference>
<evidence type="ECO:0000256" key="2">
    <source>
        <dbReference type="ARBA" id="ARBA00022801"/>
    </source>
</evidence>
<evidence type="ECO:0000313" key="4">
    <source>
        <dbReference type="EMBL" id="PJF48017.1"/>
    </source>
</evidence>
<evidence type="ECO:0000313" key="5">
    <source>
        <dbReference type="Proteomes" id="UP000230790"/>
    </source>
</evidence>
<dbReference type="Gene3D" id="3.40.630.10">
    <property type="entry name" value="Zn peptidases"/>
    <property type="match status" value="1"/>
</dbReference>
<sequence length="412" mass="44443">MSTSALNPKRVLAELRELAALTSDANGAQRVAWTPTWARARDWYRGKLAELPVAVEQDEAGNLWATLPGASPRALIIGSHLDSVPNGGWLDGCLGVLAGLEVLRRIAGRSTPPVTVRLVDWADEEGARFGRSLFGSSAVAGRLNLEWVSRLADADGVRLPDAVRAFGVDIATAEQAHRQIANAGAYLEMHIEQGPVLESLGLPLGAVIGCYGIERHQLVFSGVAAHAGGFPMHLRHDAFLVAARFALEVREIAKRYGGVGTNGRVRNTPGVPTAVAGECAITLDMRHIDTARLQAMVDEARAASTRIADEEGVAVTWRTIYQSPPQRFHPRLVDLCDEAIREVAGASHRMPSGPGHDAIEMAWAGVPTVMLFVQSLRGLSHNKDEDTRDDHLELAVRAFDRLADKVVAWLAT</sequence>
<keyword evidence="3" id="KW-0479">Metal-binding</keyword>